<reference evidence="3" key="1">
    <citation type="journal article" date="2014" name="Genome Announc.">
        <title>Genome sequence and annotation of Acremonium chrysogenum, producer of the beta-lactam antibiotic cephalosporin C.</title>
        <authorList>
            <person name="Terfehr D."/>
            <person name="Dahlmann T.A."/>
            <person name="Specht T."/>
            <person name="Zadra I."/>
            <person name="Kuernsteiner H."/>
            <person name="Kueck U."/>
        </authorList>
    </citation>
    <scope>NUCLEOTIDE SEQUENCE [LARGE SCALE GENOMIC DNA]</scope>
    <source>
        <strain evidence="3">ATCC 11550 / CBS 779.69 / DSM 880 / IAM 14645 / JCM 23072 / IMI 49137</strain>
    </source>
</reference>
<name>A0A086TEZ6_HAPC1</name>
<dbReference type="Proteomes" id="UP000029964">
    <property type="component" value="Unassembled WGS sequence"/>
</dbReference>
<evidence type="ECO:0000313" key="2">
    <source>
        <dbReference type="EMBL" id="KFH47928.1"/>
    </source>
</evidence>
<evidence type="ECO:0000313" key="3">
    <source>
        <dbReference type="Proteomes" id="UP000029964"/>
    </source>
</evidence>
<keyword evidence="3" id="KW-1185">Reference proteome</keyword>
<accession>A0A086TEZ6</accession>
<organism evidence="2 3">
    <name type="scientific">Hapsidospora chrysogenum (strain ATCC 11550 / CBS 779.69 / DSM 880 / IAM 14645 / JCM 23072 / IMI 49137)</name>
    <name type="common">Acremonium chrysogenum</name>
    <dbReference type="NCBI Taxonomy" id="857340"/>
    <lineage>
        <taxon>Eukaryota</taxon>
        <taxon>Fungi</taxon>
        <taxon>Dikarya</taxon>
        <taxon>Ascomycota</taxon>
        <taxon>Pezizomycotina</taxon>
        <taxon>Sordariomycetes</taxon>
        <taxon>Hypocreomycetidae</taxon>
        <taxon>Hypocreales</taxon>
        <taxon>Bionectriaceae</taxon>
        <taxon>Hapsidospora</taxon>
    </lineage>
</organism>
<sequence length="175" mass="19250">MAIRDRFRRALHKSKSDTNMSQTMSDATTAPAATSSETSSQPSSLRSQPTPPKFTFTWGRGDKGKEHHRKEEKEKKKAQKKTASSKPIHPRDRPLTASNLRHQEMLGGFDFSFGSSPSRMSQLVSAGPLEEDGISPCCTRPTSINGDALTSADEDSDPDPTTMPAVERRCNTRQS</sequence>
<evidence type="ECO:0000256" key="1">
    <source>
        <dbReference type="SAM" id="MobiDB-lite"/>
    </source>
</evidence>
<comment type="caution">
    <text evidence="2">The sequence shown here is derived from an EMBL/GenBank/DDBJ whole genome shotgun (WGS) entry which is preliminary data.</text>
</comment>
<dbReference type="OrthoDB" id="4825861at2759"/>
<feature type="compositionally biased region" description="Basic and acidic residues" evidence="1">
    <location>
        <begin position="166"/>
        <end position="175"/>
    </location>
</feature>
<dbReference type="HOGENOM" id="CLU_119645_0_0_1"/>
<gene>
    <name evidence="2" type="ORF">ACRE_012580</name>
</gene>
<protein>
    <submittedName>
        <fullName evidence="2">Uncharacterized protein</fullName>
    </submittedName>
</protein>
<feature type="region of interest" description="Disordered" evidence="1">
    <location>
        <begin position="1"/>
        <end position="175"/>
    </location>
</feature>
<feature type="compositionally biased region" description="Low complexity" evidence="1">
    <location>
        <begin position="107"/>
        <end position="116"/>
    </location>
</feature>
<feature type="compositionally biased region" description="Basic and acidic residues" evidence="1">
    <location>
        <begin position="60"/>
        <end position="75"/>
    </location>
</feature>
<feature type="compositionally biased region" description="Low complexity" evidence="1">
    <location>
        <begin position="25"/>
        <end position="48"/>
    </location>
</feature>
<proteinExistence type="predicted"/>
<dbReference type="AlphaFoldDB" id="A0A086TEZ6"/>
<feature type="compositionally biased region" description="Basic residues" evidence="1">
    <location>
        <begin position="1"/>
        <end position="13"/>
    </location>
</feature>
<dbReference type="EMBL" id="JPKY01000006">
    <property type="protein sequence ID" value="KFH47928.1"/>
    <property type="molecule type" value="Genomic_DNA"/>
</dbReference>